<gene>
    <name evidence="3" type="ORF">MACJ_002461</name>
</gene>
<dbReference type="Gene3D" id="3.30.110.20">
    <property type="entry name" value="Alba-like domain"/>
    <property type="match status" value="1"/>
</dbReference>
<evidence type="ECO:0000256" key="1">
    <source>
        <dbReference type="ARBA" id="ARBA00022884"/>
    </source>
</evidence>
<dbReference type="Pfam" id="PF01918">
    <property type="entry name" value="Alba"/>
    <property type="match status" value="1"/>
</dbReference>
<organism evidence="3 4">
    <name type="scientific">Theileria orientalis</name>
    <dbReference type="NCBI Taxonomy" id="68886"/>
    <lineage>
        <taxon>Eukaryota</taxon>
        <taxon>Sar</taxon>
        <taxon>Alveolata</taxon>
        <taxon>Apicomplexa</taxon>
        <taxon>Aconoidasida</taxon>
        <taxon>Piroplasmida</taxon>
        <taxon>Theileriidae</taxon>
        <taxon>Theileria</taxon>
    </lineage>
</organism>
<dbReference type="GO" id="GO:0003723">
    <property type="term" value="F:RNA binding"/>
    <property type="evidence" value="ECO:0007669"/>
    <property type="project" value="UniProtKB-KW"/>
</dbReference>
<evidence type="ECO:0000313" key="3">
    <source>
        <dbReference type="EMBL" id="UKJ89213.1"/>
    </source>
</evidence>
<protein>
    <recommendedName>
        <fullName evidence="2">DNA/RNA-binding protein Alba-like domain-containing protein</fullName>
    </recommendedName>
</protein>
<reference evidence="3" key="1">
    <citation type="submission" date="2022-07" db="EMBL/GenBank/DDBJ databases">
        <title>Evaluation of T. orientalis genome assembly methods using nanopore sequencing and analysis of variation between genomes.</title>
        <authorList>
            <person name="Yam J."/>
            <person name="Micallef M.L."/>
            <person name="Liu M."/>
            <person name="Djordjevic S.P."/>
            <person name="Bogema D.R."/>
            <person name="Jenkins C."/>
        </authorList>
    </citation>
    <scope>NUCLEOTIDE SEQUENCE</scope>
    <source>
        <strain evidence="3">Fish Creek</strain>
    </source>
</reference>
<dbReference type="OrthoDB" id="359342at2759"/>
<proteinExistence type="predicted"/>
<dbReference type="Proteomes" id="UP000244803">
    <property type="component" value="Chromosome 3"/>
</dbReference>
<dbReference type="AlphaFoldDB" id="A0A976QQK6"/>
<sequence length="106" mass="11732">MADETKVDDTKPKDTRPPNSLIVSLSKNSYFYANVGIKLLNGSNDQLSYDEIFVTGLGTAIKVAIETAMHLSNRKVGVIKKIETSYYNSDTIKKHIPKINIVVAKC</sequence>
<name>A0A976QQK6_THEOR</name>
<dbReference type="InterPro" id="IPR036882">
    <property type="entry name" value="Alba-like_dom_sf"/>
</dbReference>
<accession>A0A976QQK6</accession>
<feature type="domain" description="DNA/RNA-binding protein Alba-like" evidence="2">
    <location>
        <begin position="19"/>
        <end position="86"/>
    </location>
</feature>
<keyword evidence="1" id="KW-0694">RNA-binding</keyword>
<dbReference type="InterPro" id="IPR002775">
    <property type="entry name" value="DNA/RNA-bd_Alba-like"/>
</dbReference>
<dbReference type="SUPFAM" id="SSF82704">
    <property type="entry name" value="AlbA-like"/>
    <property type="match status" value="1"/>
</dbReference>
<evidence type="ECO:0000259" key="2">
    <source>
        <dbReference type="Pfam" id="PF01918"/>
    </source>
</evidence>
<evidence type="ECO:0000313" key="4">
    <source>
        <dbReference type="Proteomes" id="UP000244803"/>
    </source>
</evidence>
<dbReference type="EMBL" id="CP056066">
    <property type="protein sequence ID" value="UKJ89213.1"/>
    <property type="molecule type" value="Genomic_DNA"/>
</dbReference>